<accession>A0ABR4C6F4</accession>
<comment type="caution">
    <text evidence="2">The sequence shown here is derived from an EMBL/GenBank/DDBJ whole genome shotgun (WGS) entry which is preliminary data.</text>
</comment>
<protein>
    <submittedName>
        <fullName evidence="2">Uncharacterized protein</fullName>
    </submittedName>
</protein>
<evidence type="ECO:0000256" key="1">
    <source>
        <dbReference type="SAM" id="MobiDB-lite"/>
    </source>
</evidence>
<feature type="non-terminal residue" evidence="2">
    <location>
        <position position="85"/>
    </location>
</feature>
<organism evidence="2 3">
    <name type="scientific">Oculimacula yallundae</name>
    <dbReference type="NCBI Taxonomy" id="86028"/>
    <lineage>
        <taxon>Eukaryota</taxon>
        <taxon>Fungi</taxon>
        <taxon>Dikarya</taxon>
        <taxon>Ascomycota</taxon>
        <taxon>Pezizomycotina</taxon>
        <taxon>Leotiomycetes</taxon>
        <taxon>Helotiales</taxon>
        <taxon>Ploettnerulaceae</taxon>
        <taxon>Oculimacula</taxon>
    </lineage>
</organism>
<sequence length="85" mass="9567">MSHFLTCPLNPVPSLHLPRPLKIDIHVYCLKSDSDVAEKFKSESSRASHRRMSQVTRDELDAVSQHKRSGIFLLRDIGAGQGVRV</sequence>
<feature type="region of interest" description="Disordered" evidence="1">
    <location>
        <begin position="41"/>
        <end position="60"/>
    </location>
</feature>
<reference evidence="2 3" key="1">
    <citation type="journal article" date="2024" name="Commun. Biol.">
        <title>Comparative genomic analysis of thermophilic fungi reveals convergent evolutionary adaptations and gene losses.</title>
        <authorList>
            <person name="Steindorff A.S."/>
            <person name="Aguilar-Pontes M.V."/>
            <person name="Robinson A.J."/>
            <person name="Andreopoulos B."/>
            <person name="LaButti K."/>
            <person name="Kuo A."/>
            <person name="Mondo S."/>
            <person name="Riley R."/>
            <person name="Otillar R."/>
            <person name="Haridas S."/>
            <person name="Lipzen A."/>
            <person name="Grimwood J."/>
            <person name="Schmutz J."/>
            <person name="Clum A."/>
            <person name="Reid I.D."/>
            <person name="Moisan M.C."/>
            <person name="Butler G."/>
            <person name="Nguyen T.T.M."/>
            <person name="Dewar K."/>
            <person name="Conant G."/>
            <person name="Drula E."/>
            <person name="Henrissat B."/>
            <person name="Hansel C."/>
            <person name="Singer S."/>
            <person name="Hutchinson M.I."/>
            <person name="de Vries R.P."/>
            <person name="Natvig D.O."/>
            <person name="Powell A.J."/>
            <person name="Tsang A."/>
            <person name="Grigoriev I.V."/>
        </authorList>
    </citation>
    <scope>NUCLEOTIDE SEQUENCE [LARGE SCALE GENOMIC DNA]</scope>
    <source>
        <strain evidence="2 3">CBS 494.80</strain>
    </source>
</reference>
<name>A0ABR4C6F4_9HELO</name>
<proteinExistence type="predicted"/>
<dbReference type="EMBL" id="JAZHXI010000013">
    <property type="protein sequence ID" value="KAL2065106.1"/>
    <property type="molecule type" value="Genomic_DNA"/>
</dbReference>
<gene>
    <name evidence="2" type="ORF">VTL71DRAFT_4246</name>
</gene>
<evidence type="ECO:0000313" key="2">
    <source>
        <dbReference type="EMBL" id="KAL2065106.1"/>
    </source>
</evidence>
<dbReference type="Proteomes" id="UP001595075">
    <property type="component" value="Unassembled WGS sequence"/>
</dbReference>
<keyword evidence="3" id="KW-1185">Reference proteome</keyword>
<evidence type="ECO:0000313" key="3">
    <source>
        <dbReference type="Proteomes" id="UP001595075"/>
    </source>
</evidence>